<dbReference type="GO" id="GO:0016799">
    <property type="term" value="F:hydrolase activity, hydrolyzing N-glycosyl compounds"/>
    <property type="evidence" value="ECO:0007669"/>
    <property type="project" value="InterPro"/>
</dbReference>
<dbReference type="AlphaFoldDB" id="Q8T9V9"/>
<dbReference type="InterPro" id="IPR001910">
    <property type="entry name" value="Inosine/uridine_hydrolase_dom"/>
</dbReference>
<name>Q8T9V9_AEDAE</name>
<evidence type="ECO:0000259" key="3">
    <source>
        <dbReference type="Pfam" id="PF01156"/>
    </source>
</evidence>
<dbReference type="CDD" id="cd02649">
    <property type="entry name" value="nuc_hydro_CeIAG"/>
    <property type="match status" value="1"/>
</dbReference>
<dbReference type="GO" id="GO:0005615">
    <property type="term" value="C:extracellular space"/>
    <property type="evidence" value="ECO:0000314"/>
    <property type="project" value="UniProtKB"/>
</dbReference>
<evidence type="ECO:0000313" key="5">
    <source>
        <dbReference type="EMBL" id="AAL76010.1"/>
    </source>
</evidence>
<dbReference type="SUPFAM" id="SSF53590">
    <property type="entry name" value="Nucleoside hydrolase"/>
    <property type="match status" value="1"/>
</dbReference>
<feature type="signal peptide" evidence="2">
    <location>
        <begin position="1"/>
        <end position="15"/>
    </location>
</feature>
<dbReference type="Gene3D" id="3.90.245.10">
    <property type="entry name" value="Ribonucleoside hydrolase-like"/>
    <property type="match status" value="1"/>
</dbReference>
<comment type="similarity">
    <text evidence="1">Belongs to the IUNH family.</text>
</comment>
<dbReference type="VEuPathDB" id="VectorBase:AAEL006485"/>
<evidence type="ECO:0000256" key="1">
    <source>
        <dbReference type="ARBA" id="ARBA00009176"/>
    </source>
</evidence>
<keyword evidence="2" id="KW-0732">Signal</keyword>
<dbReference type="Pfam" id="PF01156">
    <property type="entry name" value="IU_nuc_hydro"/>
    <property type="match status" value="1"/>
</dbReference>
<dbReference type="PANTHER" id="PTHR46190">
    <property type="entry name" value="SI:CH211-201H21.5-RELATED"/>
    <property type="match status" value="1"/>
</dbReference>
<evidence type="ECO:0000313" key="4">
    <source>
        <dbReference type="EMBL" id="AAK71686.1"/>
    </source>
</evidence>
<feature type="domain" description="Inosine/uridine-preferring nucleoside hydrolase" evidence="3">
    <location>
        <begin position="28"/>
        <end position="329"/>
    </location>
</feature>
<protein>
    <submittedName>
        <fullName evidence="5">Putative purine hydrolase</fullName>
    </submittedName>
    <submittedName>
        <fullName evidence="4">Salivary purine nucleosidase</fullName>
    </submittedName>
</protein>
<evidence type="ECO:0000256" key="2">
    <source>
        <dbReference type="SAM" id="SignalP"/>
    </source>
</evidence>
<dbReference type="EMBL" id="AY038045">
    <property type="protein sequence ID" value="AAK71686.1"/>
    <property type="molecule type" value="mRNA"/>
</dbReference>
<dbReference type="EMBL" id="AF466587">
    <property type="protein sequence ID" value="AAL76010.1"/>
    <property type="molecule type" value="mRNA"/>
</dbReference>
<reference evidence="5" key="1">
    <citation type="journal article" date="2002" name="Insect Biochem. Mol. Biol.">
        <title>Toward a description of the sialome of the adult female mosquito Aedes aegypti.</title>
        <authorList>
            <person name="Valenzuela J.G."/>
            <person name="Pham V.M."/>
            <person name="Garfield M.K."/>
            <person name="Francischetti I.M."/>
            <person name="Ribeiro J.M."/>
        </authorList>
    </citation>
    <scope>NUCLEOTIDE SEQUENCE</scope>
    <source>
        <strain evidence="5">Black eye</strain>
        <tissue evidence="5">Salivary gland</tissue>
    </source>
</reference>
<dbReference type="InterPro" id="IPR036452">
    <property type="entry name" value="Ribo_hydro-like"/>
</dbReference>
<dbReference type="InterPro" id="IPR052775">
    <property type="entry name" value="IUN_hydrolase"/>
</dbReference>
<organism evidence="5">
    <name type="scientific">Aedes aegypti</name>
    <name type="common">Yellowfever mosquito</name>
    <name type="synonym">Culex aegypti</name>
    <dbReference type="NCBI Taxonomy" id="7159"/>
    <lineage>
        <taxon>Eukaryota</taxon>
        <taxon>Metazoa</taxon>
        <taxon>Ecdysozoa</taxon>
        <taxon>Arthropoda</taxon>
        <taxon>Hexapoda</taxon>
        <taxon>Insecta</taxon>
        <taxon>Pterygota</taxon>
        <taxon>Neoptera</taxon>
        <taxon>Endopterygota</taxon>
        <taxon>Diptera</taxon>
        <taxon>Nematocera</taxon>
        <taxon>Culicoidea</taxon>
        <taxon>Culicidae</taxon>
        <taxon>Culicinae</taxon>
        <taxon>Aedini</taxon>
        <taxon>Aedes</taxon>
        <taxon>Stegomyia</taxon>
    </lineage>
</organism>
<keyword evidence="5" id="KW-0378">Hydrolase</keyword>
<reference evidence="4" key="2">
    <citation type="journal article" date="2003" name="Insect Biochem. Mol. Biol.">
        <title>The salivary purine nucleosidase of the mosquito, Aedes aegypti.</title>
        <authorList>
            <person name="Ribeiro J.M."/>
            <person name="Valenzuela J.G."/>
        </authorList>
    </citation>
    <scope>NUCLEOTIDE SEQUENCE</scope>
</reference>
<accession>Q8T9V9</accession>
<feature type="chain" id="PRO_5011949913" evidence="2">
    <location>
        <begin position="16"/>
        <end position="338"/>
    </location>
</feature>
<sequence length="338" mass="37906">MLHLVGLLLLTYAVAVPLPCSEKGIRRVIIDQDGGGDDGWALLMMLMNEKKYNVVVEAITCTHGNTDLENSVTNAARILEGLGRRDVPLYRGASERLITPAPRRDVNRYFWGVDGFGDVQFQSKPDLGNVPDEHAVVKMHELIRKYPRQISILCLGPLTNLAMLFKMFPSVKSEIAGIYILGGNRNGVGNTDFAAEFNFFTDPEAANIVMNNAPVILNIVPWETVLDLETIFPMEWRNSVFKEPKNKAIVVLNQVEEVIYANISNWQPCDMYAAAVLLNNCMIADAKRYKADVELAGKVTRGMMAILYHDNDEKDFNVNVIDGIEEDTLRQMVEDLNR</sequence>
<dbReference type="PANTHER" id="PTHR46190:SF1">
    <property type="entry name" value="SI:CH211-201H21.5"/>
    <property type="match status" value="1"/>
</dbReference>
<proteinExistence type="evidence at transcript level"/>
<dbReference type="HOGENOM" id="CLU_036838_11_2_1"/>